<dbReference type="AlphaFoldDB" id="X1IHE7"/>
<protein>
    <recommendedName>
        <fullName evidence="8">ABC transmembrane type-1 domain-containing protein</fullName>
    </recommendedName>
</protein>
<accession>X1IHE7</accession>
<evidence type="ECO:0000256" key="3">
    <source>
        <dbReference type="ARBA" id="ARBA00022475"/>
    </source>
</evidence>
<keyword evidence="4 7" id="KW-0812">Transmembrane</keyword>
<evidence type="ECO:0000256" key="1">
    <source>
        <dbReference type="ARBA" id="ARBA00004651"/>
    </source>
</evidence>
<dbReference type="InterPro" id="IPR035906">
    <property type="entry name" value="MetI-like_sf"/>
</dbReference>
<keyword evidence="3" id="KW-1003">Cell membrane</keyword>
<keyword evidence="6 7" id="KW-0472">Membrane</keyword>
<evidence type="ECO:0000256" key="6">
    <source>
        <dbReference type="ARBA" id="ARBA00023136"/>
    </source>
</evidence>
<dbReference type="EMBL" id="BARU01033547">
    <property type="protein sequence ID" value="GAH68680.1"/>
    <property type="molecule type" value="Genomic_DNA"/>
</dbReference>
<dbReference type="GO" id="GO:0005886">
    <property type="term" value="C:plasma membrane"/>
    <property type="evidence" value="ECO:0007669"/>
    <property type="project" value="UniProtKB-SubCell"/>
</dbReference>
<feature type="domain" description="ABC transmembrane type-1" evidence="8">
    <location>
        <begin position="41"/>
        <end position="224"/>
    </location>
</feature>
<proteinExistence type="predicted"/>
<reference evidence="9" key="1">
    <citation type="journal article" date="2014" name="Front. Microbiol.">
        <title>High frequency of phylogenetically diverse reductive dehalogenase-homologous genes in deep subseafloor sedimentary metagenomes.</title>
        <authorList>
            <person name="Kawai M."/>
            <person name="Futagami T."/>
            <person name="Toyoda A."/>
            <person name="Takaki Y."/>
            <person name="Nishi S."/>
            <person name="Hori S."/>
            <person name="Arai W."/>
            <person name="Tsubouchi T."/>
            <person name="Morono Y."/>
            <person name="Uchiyama I."/>
            <person name="Ito T."/>
            <person name="Fujiyama A."/>
            <person name="Inagaki F."/>
            <person name="Takami H."/>
        </authorList>
    </citation>
    <scope>NUCLEOTIDE SEQUENCE</scope>
    <source>
        <strain evidence="9">Expedition CK06-06</strain>
    </source>
</reference>
<dbReference type="SUPFAM" id="SSF161098">
    <property type="entry name" value="MetI-like"/>
    <property type="match status" value="1"/>
</dbReference>
<gene>
    <name evidence="9" type="ORF">S03H2_52769</name>
</gene>
<evidence type="ECO:0000259" key="8">
    <source>
        <dbReference type="PROSITE" id="PS50928"/>
    </source>
</evidence>
<dbReference type="PANTHER" id="PTHR43744">
    <property type="entry name" value="ABC TRANSPORTER PERMEASE PROTEIN MG189-RELATED-RELATED"/>
    <property type="match status" value="1"/>
</dbReference>
<evidence type="ECO:0000256" key="7">
    <source>
        <dbReference type="SAM" id="Phobius"/>
    </source>
</evidence>
<evidence type="ECO:0000256" key="4">
    <source>
        <dbReference type="ARBA" id="ARBA00022692"/>
    </source>
</evidence>
<feature type="transmembrane region" description="Helical" evidence="7">
    <location>
        <begin position="228"/>
        <end position="247"/>
    </location>
</feature>
<dbReference type="PANTHER" id="PTHR43744:SF9">
    <property type="entry name" value="POLYGALACTURONAN_RHAMNOGALACTURONAN TRANSPORT SYSTEM PERMEASE PROTEIN YTCP"/>
    <property type="match status" value="1"/>
</dbReference>
<dbReference type="PROSITE" id="PS50928">
    <property type="entry name" value="ABC_TM1"/>
    <property type="match status" value="1"/>
</dbReference>
<feature type="non-terminal residue" evidence="9">
    <location>
        <position position="258"/>
    </location>
</feature>
<feature type="transmembrane region" description="Helical" evidence="7">
    <location>
        <begin position="77"/>
        <end position="96"/>
    </location>
</feature>
<organism evidence="9">
    <name type="scientific">marine sediment metagenome</name>
    <dbReference type="NCBI Taxonomy" id="412755"/>
    <lineage>
        <taxon>unclassified sequences</taxon>
        <taxon>metagenomes</taxon>
        <taxon>ecological metagenomes</taxon>
    </lineage>
</organism>
<keyword evidence="2" id="KW-0813">Transport</keyword>
<evidence type="ECO:0000256" key="2">
    <source>
        <dbReference type="ARBA" id="ARBA00022448"/>
    </source>
</evidence>
<sequence length="258" mass="29963">SISLSDEMDILRHGYKLIPKKISLTAYQYIFKVPKQIMQGYFISTSVTGVGTALSLLIIAMIAYPLSRRDFKYRNPLAFYIFFTMLFNGGLVPWYILIVRYLHLKDTWWVLVLPYLVTPWFILLLKTFFQQIPISIIESAKLDGASELRIFFTIVAPLSKPALAAIGLFILLRYWNDWWLPLLYIDSENLVPLQYMLHRMMANIQFLTQQLRTTQMTIDISKLPNESARMAMCILAAGPMLFIFPFFQKYFVKGLTVG</sequence>
<dbReference type="CDD" id="cd06261">
    <property type="entry name" value="TM_PBP2"/>
    <property type="match status" value="1"/>
</dbReference>
<evidence type="ECO:0000313" key="9">
    <source>
        <dbReference type="EMBL" id="GAH68680.1"/>
    </source>
</evidence>
<dbReference type="Gene3D" id="1.10.3720.10">
    <property type="entry name" value="MetI-like"/>
    <property type="match status" value="1"/>
</dbReference>
<feature type="transmembrane region" description="Helical" evidence="7">
    <location>
        <begin position="150"/>
        <end position="175"/>
    </location>
</feature>
<name>X1IHE7_9ZZZZ</name>
<keyword evidence="5 7" id="KW-1133">Transmembrane helix</keyword>
<evidence type="ECO:0000256" key="5">
    <source>
        <dbReference type="ARBA" id="ARBA00022989"/>
    </source>
</evidence>
<dbReference type="GO" id="GO:0055085">
    <property type="term" value="P:transmembrane transport"/>
    <property type="evidence" value="ECO:0007669"/>
    <property type="project" value="InterPro"/>
</dbReference>
<comment type="subcellular location">
    <subcellularLocation>
        <location evidence="1">Cell membrane</location>
        <topology evidence="1">Multi-pass membrane protein</topology>
    </subcellularLocation>
</comment>
<feature type="non-terminal residue" evidence="9">
    <location>
        <position position="1"/>
    </location>
</feature>
<dbReference type="Pfam" id="PF00528">
    <property type="entry name" value="BPD_transp_1"/>
    <property type="match status" value="1"/>
</dbReference>
<feature type="transmembrane region" description="Helical" evidence="7">
    <location>
        <begin position="41"/>
        <end position="65"/>
    </location>
</feature>
<dbReference type="InterPro" id="IPR000515">
    <property type="entry name" value="MetI-like"/>
</dbReference>
<comment type="caution">
    <text evidence="9">The sequence shown here is derived from an EMBL/GenBank/DDBJ whole genome shotgun (WGS) entry which is preliminary data.</text>
</comment>
<feature type="transmembrane region" description="Helical" evidence="7">
    <location>
        <begin position="108"/>
        <end position="129"/>
    </location>
</feature>